<sequence length="59" mass="6791">MSEFNHYTVREEMLKTLFQGSTYSVPAKYSSLAKSWVFQKFGFNPTVVSSNDESVTFKL</sequence>
<name>A0A976N1Y7_9VIRU</name>
<accession>A0A976N1Y7</accession>
<protein>
    <submittedName>
        <fullName evidence="1">Uncharacterized protein</fullName>
    </submittedName>
</protein>
<evidence type="ECO:0000313" key="1">
    <source>
        <dbReference type="EMBL" id="UPW41734.1"/>
    </source>
</evidence>
<organism evidence="1">
    <name type="scientific">Peromfec virus RodF8_8</name>
    <dbReference type="NCBI Taxonomy" id="2929389"/>
    <lineage>
        <taxon>Viruses</taxon>
        <taxon>Monodnaviria</taxon>
        <taxon>Sangervirae</taxon>
        <taxon>Phixviricota</taxon>
        <taxon>Malgrandaviricetes</taxon>
        <taxon>Petitvirales</taxon>
        <taxon>Microviridae</taxon>
    </lineage>
</organism>
<dbReference type="EMBL" id="OM869656">
    <property type="protein sequence ID" value="UPW41734.1"/>
    <property type="molecule type" value="Genomic_DNA"/>
</dbReference>
<reference evidence="1" key="1">
    <citation type="submission" date="2022-02" db="EMBL/GenBank/DDBJ databases">
        <title>Towards deciphering the DNA virus diversity associated with rodent species in the families Cricetidae and Heteromyidae.</title>
        <authorList>
            <person name="Lund M."/>
            <person name="Larsen B.B."/>
            <person name="Gryseels S."/>
            <person name="Kraberger S."/>
            <person name="Rowsey D.M."/>
            <person name="Steger L."/>
            <person name="Yule K.M."/>
            <person name="Upham N.S."/>
            <person name="Worobey M."/>
            <person name="Van Doorslaer K."/>
            <person name="Varsani A."/>
        </authorList>
    </citation>
    <scope>NUCLEOTIDE SEQUENCE</scope>
    <source>
        <strain evidence="1">NeonRodF8_8</strain>
    </source>
</reference>
<proteinExistence type="predicted"/>